<keyword evidence="2" id="KW-0812">Transmembrane</keyword>
<feature type="compositionally biased region" description="Basic and acidic residues" evidence="1">
    <location>
        <begin position="64"/>
        <end position="85"/>
    </location>
</feature>
<organism evidence="4 5">
    <name type="scientific">Leptospira wolffii</name>
    <dbReference type="NCBI Taxonomy" id="409998"/>
    <lineage>
        <taxon>Bacteria</taxon>
        <taxon>Pseudomonadati</taxon>
        <taxon>Spirochaetota</taxon>
        <taxon>Spirochaetia</taxon>
        <taxon>Leptospirales</taxon>
        <taxon>Leptospiraceae</taxon>
        <taxon>Leptospira</taxon>
    </lineage>
</organism>
<evidence type="ECO:0000256" key="1">
    <source>
        <dbReference type="SAM" id="MobiDB-lite"/>
    </source>
</evidence>
<evidence type="ECO:0000313" key="5">
    <source>
        <dbReference type="Proteomes" id="UP000231912"/>
    </source>
</evidence>
<dbReference type="AlphaFoldDB" id="A0A2M9ZCY0"/>
<evidence type="ECO:0000313" key="4">
    <source>
        <dbReference type="EMBL" id="PJZ66187.1"/>
    </source>
</evidence>
<feature type="region of interest" description="Disordered" evidence="1">
    <location>
        <begin position="30"/>
        <end position="165"/>
    </location>
</feature>
<comment type="caution">
    <text evidence="4">The sequence shown here is derived from an EMBL/GenBank/DDBJ whole genome shotgun (WGS) entry which is preliminary data.</text>
</comment>
<evidence type="ECO:0000256" key="3">
    <source>
        <dbReference type="SAM" id="SignalP"/>
    </source>
</evidence>
<reference evidence="4 5" key="1">
    <citation type="submission" date="2017-07" db="EMBL/GenBank/DDBJ databases">
        <title>Leptospira spp. isolated from tropical soils.</title>
        <authorList>
            <person name="Thibeaux R."/>
            <person name="Iraola G."/>
            <person name="Ferres I."/>
            <person name="Bierque E."/>
            <person name="Girault D."/>
            <person name="Soupe-Gilbert M.-E."/>
            <person name="Picardeau M."/>
            <person name="Goarant C."/>
        </authorList>
    </citation>
    <scope>NUCLEOTIDE SEQUENCE [LARGE SCALE GENOMIC DNA]</scope>
    <source>
        <strain evidence="4 5">FH2-C-A2</strain>
    </source>
</reference>
<accession>A0A2M9ZCY0</accession>
<dbReference type="NCBIfam" id="TIGR04420">
    <property type="entry name" value="Sec_Non_Glob"/>
    <property type="match status" value="1"/>
</dbReference>
<sequence>MKKILCLLISFALTFSLFGQDGEEIDFLDKVSEPKKSSTASKQGTNAKTVKKKKGKKGAKKKKGIEAKKEELPPKDGEPKKKIETDIPPEDPDQGKNSGDPSGSEKALEKTSARDLSANTDSTGEPQKPYWLNEETRLTPNHLPGYDASASAAPQEDHSIREKLGEILKIGQDKKKEEEKRKAAEQKDQGVILGFFSEYKKGIIILTIVVAFALYQIRTAGRRTTKRSPVTINKVRRD</sequence>
<dbReference type="RefSeq" id="WP_100758435.1">
    <property type="nucleotide sequence ID" value="NZ_NPDT01000002.1"/>
</dbReference>
<feature type="compositionally biased region" description="Polar residues" evidence="1">
    <location>
        <begin position="37"/>
        <end position="46"/>
    </location>
</feature>
<dbReference type="Proteomes" id="UP000231912">
    <property type="component" value="Unassembled WGS sequence"/>
</dbReference>
<protein>
    <submittedName>
        <fullName evidence="4">Sec region non-globular protein</fullName>
    </submittedName>
</protein>
<feature type="transmembrane region" description="Helical" evidence="2">
    <location>
        <begin position="199"/>
        <end position="217"/>
    </location>
</feature>
<keyword evidence="3" id="KW-0732">Signal</keyword>
<dbReference type="InterPro" id="IPR030951">
    <property type="entry name" value="Sec_Non_Glob"/>
</dbReference>
<evidence type="ECO:0000256" key="2">
    <source>
        <dbReference type="SAM" id="Phobius"/>
    </source>
</evidence>
<name>A0A2M9ZCY0_9LEPT</name>
<feature type="chain" id="PRO_5043159162" evidence="3">
    <location>
        <begin position="20"/>
        <end position="238"/>
    </location>
</feature>
<keyword evidence="2" id="KW-1133">Transmembrane helix</keyword>
<keyword evidence="2" id="KW-0472">Membrane</keyword>
<dbReference type="EMBL" id="NPDT01000002">
    <property type="protein sequence ID" value="PJZ66187.1"/>
    <property type="molecule type" value="Genomic_DNA"/>
</dbReference>
<gene>
    <name evidence="4" type="ORF">CH371_07820</name>
</gene>
<feature type="compositionally biased region" description="Basic and acidic residues" evidence="1">
    <location>
        <begin position="155"/>
        <end position="165"/>
    </location>
</feature>
<proteinExistence type="predicted"/>
<feature type="compositionally biased region" description="Basic residues" evidence="1">
    <location>
        <begin position="49"/>
        <end position="63"/>
    </location>
</feature>
<feature type="signal peptide" evidence="3">
    <location>
        <begin position="1"/>
        <end position="19"/>
    </location>
</feature>